<evidence type="ECO:0000259" key="9">
    <source>
        <dbReference type="Pfam" id="PF24101"/>
    </source>
</evidence>
<keyword evidence="3" id="KW-0238">DNA-binding</keyword>
<feature type="domain" description="B-block binding subunit of TFIIIC" evidence="7">
    <location>
        <begin position="175"/>
        <end position="249"/>
    </location>
</feature>
<feature type="region of interest" description="Disordered" evidence="6">
    <location>
        <begin position="459"/>
        <end position="594"/>
    </location>
</feature>
<dbReference type="InterPro" id="IPR044210">
    <property type="entry name" value="Tfc3-like"/>
</dbReference>
<feature type="compositionally biased region" description="Basic and acidic residues" evidence="6">
    <location>
        <begin position="1980"/>
        <end position="1999"/>
    </location>
</feature>
<reference evidence="10 11" key="1">
    <citation type="journal article" date="2021" name="G3 (Bethesda)">
        <title>Improved contiguity of the threespine stickleback genome using long-read sequencing.</title>
        <authorList>
            <person name="Nath S."/>
            <person name="Shaw D.E."/>
            <person name="White M.A."/>
        </authorList>
    </citation>
    <scope>NUCLEOTIDE SEQUENCE [LARGE SCALE GENOMIC DNA]</scope>
    <source>
        <strain evidence="10 11">Lake Benthic</strain>
    </source>
</reference>
<dbReference type="Ensembl" id="ENSGACT00000057726.1">
    <property type="protein sequence ID" value="ENSGACP00000049739.1"/>
    <property type="gene ID" value="ENSGACG00000019516.2"/>
</dbReference>
<feature type="compositionally biased region" description="Low complexity" evidence="6">
    <location>
        <begin position="2052"/>
        <end position="2061"/>
    </location>
</feature>
<evidence type="ECO:0000313" key="10">
    <source>
        <dbReference type="Ensembl" id="ENSGACP00000049739.1"/>
    </source>
</evidence>
<feature type="compositionally biased region" description="Basic and acidic residues" evidence="6">
    <location>
        <begin position="1948"/>
        <end position="1959"/>
    </location>
</feature>
<feature type="compositionally biased region" description="Basic residues" evidence="6">
    <location>
        <begin position="542"/>
        <end position="553"/>
    </location>
</feature>
<keyword evidence="11" id="KW-1185">Reference proteome</keyword>
<evidence type="ECO:0000256" key="6">
    <source>
        <dbReference type="SAM" id="MobiDB-lite"/>
    </source>
</evidence>
<dbReference type="Proteomes" id="UP000007635">
    <property type="component" value="Chromosome IX"/>
</dbReference>
<dbReference type="GO" id="GO:0003677">
    <property type="term" value="F:DNA binding"/>
    <property type="evidence" value="ECO:0007669"/>
    <property type="project" value="UniProtKB-KW"/>
</dbReference>
<evidence type="ECO:0000256" key="1">
    <source>
        <dbReference type="ARBA" id="ARBA00004123"/>
    </source>
</evidence>
<evidence type="ECO:0000256" key="5">
    <source>
        <dbReference type="ARBA" id="ARBA00023242"/>
    </source>
</evidence>
<evidence type="ECO:0000259" key="7">
    <source>
        <dbReference type="Pfam" id="PF04182"/>
    </source>
</evidence>
<feature type="region of interest" description="Disordered" evidence="6">
    <location>
        <begin position="756"/>
        <end position="800"/>
    </location>
</feature>
<feature type="compositionally biased region" description="Polar residues" evidence="6">
    <location>
        <begin position="576"/>
        <end position="590"/>
    </location>
</feature>
<feature type="domain" description="GTF3C1 extended winged-helix" evidence="9">
    <location>
        <begin position="642"/>
        <end position="750"/>
    </location>
</feature>
<feature type="domain" description="General transcription factor 3C polypeptide 1 winged-helix" evidence="8">
    <location>
        <begin position="4"/>
        <end position="61"/>
    </location>
</feature>
<dbReference type="GeneTree" id="ENSGT00390000008664"/>
<reference evidence="10" key="3">
    <citation type="submission" date="2025-09" db="UniProtKB">
        <authorList>
            <consortium name="Ensembl"/>
        </authorList>
    </citation>
    <scope>IDENTIFICATION</scope>
</reference>
<feature type="region of interest" description="Disordered" evidence="6">
    <location>
        <begin position="1205"/>
        <end position="1241"/>
    </location>
</feature>
<evidence type="ECO:0000256" key="3">
    <source>
        <dbReference type="ARBA" id="ARBA00023125"/>
    </source>
</evidence>
<dbReference type="GO" id="GO:0006384">
    <property type="term" value="P:transcription initiation at RNA polymerase III promoter"/>
    <property type="evidence" value="ECO:0007669"/>
    <property type="project" value="InterPro"/>
</dbReference>
<feature type="compositionally biased region" description="Basic residues" evidence="6">
    <location>
        <begin position="2035"/>
        <end position="2044"/>
    </location>
</feature>
<comment type="subcellular location">
    <subcellularLocation>
        <location evidence="1">Nucleus</location>
    </subcellularLocation>
</comment>
<evidence type="ECO:0008006" key="12">
    <source>
        <dbReference type="Google" id="ProtNLM"/>
    </source>
</evidence>
<dbReference type="Pfam" id="PF04182">
    <property type="entry name" value="B-block_TFIIIC"/>
    <property type="match status" value="1"/>
</dbReference>
<accession>A0AAQ4QES7</accession>
<name>A0AAQ4QES7_GASAC</name>
<feature type="region of interest" description="Disordered" evidence="6">
    <location>
        <begin position="1938"/>
        <end position="2065"/>
    </location>
</feature>
<dbReference type="Pfam" id="PF24101">
    <property type="entry name" value="WHD_GTF3C1"/>
    <property type="match status" value="1"/>
</dbReference>
<dbReference type="PANTHER" id="PTHR15180:SF1">
    <property type="entry name" value="GENERAL TRANSCRIPTION FACTOR 3C POLYPEPTIDE 1"/>
    <property type="match status" value="1"/>
</dbReference>
<dbReference type="InterPro" id="IPR035625">
    <property type="entry name" value="Tfc3-like_eWH"/>
</dbReference>
<proteinExistence type="predicted"/>
<keyword evidence="2" id="KW-0597">Phosphoprotein</keyword>
<feature type="compositionally biased region" description="Basic and acidic residues" evidence="6">
    <location>
        <begin position="2022"/>
        <end position="2034"/>
    </location>
</feature>
<dbReference type="GO" id="GO:0042791">
    <property type="term" value="P:5S class rRNA transcription by RNA polymerase III"/>
    <property type="evidence" value="ECO:0007669"/>
    <property type="project" value="TreeGrafter"/>
</dbReference>
<dbReference type="InterPro" id="IPR007309">
    <property type="entry name" value="TFIIIC_Bblock-bd"/>
</dbReference>
<dbReference type="GO" id="GO:0005634">
    <property type="term" value="C:nucleus"/>
    <property type="evidence" value="ECO:0007669"/>
    <property type="project" value="UniProtKB-SubCell"/>
</dbReference>
<dbReference type="CDD" id="cd16169">
    <property type="entry name" value="Tau138_eWH"/>
    <property type="match status" value="1"/>
</dbReference>
<dbReference type="Pfam" id="PF23704">
    <property type="entry name" value="WHD_GTF3C1_N"/>
    <property type="match status" value="1"/>
</dbReference>
<protein>
    <recommendedName>
        <fullName evidence="12">General transcription factor IIIC subunit 1</fullName>
    </recommendedName>
</protein>
<evidence type="ECO:0000256" key="4">
    <source>
        <dbReference type="ARBA" id="ARBA00023163"/>
    </source>
</evidence>
<feature type="compositionally biased region" description="Basic residues" evidence="6">
    <location>
        <begin position="1205"/>
        <end position="1236"/>
    </location>
</feature>
<keyword evidence="4" id="KW-0804">Transcription</keyword>
<keyword evidence="5" id="KW-0539">Nucleus</keyword>
<evidence type="ECO:0000313" key="11">
    <source>
        <dbReference type="Proteomes" id="UP000007635"/>
    </source>
</evidence>
<dbReference type="GO" id="GO:0000127">
    <property type="term" value="C:transcription factor TFIIIC complex"/>
    <property type="evidence" value="ECO:0007669"/>
    <property type="project" value="InterPro"/>
</dbReference>
<reference evidence="10" key="2">
    <citation type="submission" date="2025-08" db="UniProtKB">
        <authorList>
            <consortium name="Ensembl"/>
        </authorList>
    </citation>
    <scope>IDENTIFICATION</scope>
</reference>
<feature type="compositionally biased region" description="Basic and acidic residues" evidence="6">
    <location>
        <begin position="781"/>
        <end position="793"/>
    </location>
</feature>
<dbReference type="InterPro" id="IPR056428">
    <property type="entry name" value="WH_GTF3C1"/>
</dbReference>
<feature type="compositionally biased region" description="Basic residues" evidence="6">
    <location>
        <begin position="1938"/>
        <end position="1947"/>
    </location>
</feature>
<feature type="region of interest" description="Disordered" evidence="6">
    <location>
        <begin position="1539"/>
        <end position="1658"/>
    </location>
</feature>
<dbReference type="InterPro" id="IPR056467">
    <property type="entry name" value="eWH_GTF3C1"/>
</dbReference>
<feature type="region of interest" description="Disordered" evidence="6">
    <location>
        <begin position="830"/>
        <end position="863"/>
    </location>
</feature>
<dbReference type="PANTHER" id="PTHR15180">
    <property type="entry name" value="GENERAL TRANSCRIPTION FACTOR 3C POLYPEPTIDE 1"/>
    <property type="match status" value="1"/>
</dbReference>
<evidence type="ECO:0000256" key="2">
    <source>
        <dbReference type="ARBA" id="ARBA00022553"/>
    </source>
</evidence>
<sequence>MEPLSIVVDEVALEGLDGITIPSLWIRLEGRKPAFPLKLDDCTKDFLWRSLLNNGDLKFYQLPQERGDVQLFDRFKNIDPDTGIERRMSFSDAPKDVYPISITPENQHGIQGSCAVLKERTDVTQHVRSKSLAPLLDLPEALERYGRKLVVVASQMLRFRALIGIDSDPDLKLTDFSFCVLERVGRARWQGELQSDLHGSTFKIDAGKLHYMRKALVKHGLITMQSHITRAHSGQQQHSILLLLKRFHVNRRTKYDMLMEYVSNFLLQSPGHFVSVLVLKEQLSSINERSFRLLIRYMRSAKLIEHCQYPLEDLDPEAGPCTNKSGKKVLVRCLKQVKPYAGKGVADDDDEDDDEDYANRALPLEGRIMETDVLTQAYHIVLSAGSKGIKQTDLGLRMNVGRLESRMICRRLEREALIKGFMVDEGRQRTTRYISHRCVGVSNQLQMVAKEQERKKLLYSSPQTSEREPPGPETPPASTSKGAVNAKPRAAKKLQTAGGGGGDEDKDAKEAGRTCGGGGEEAADVSGEGLDGEGGAAGRKSGVGRKKAGRKSAVKTSQPETAAARTSPAECETPASGESTSSATPDSESTPRAALFKEDESSSLLEGLNAADNPDDTNIELVTDVCKPQTREKSSRYLARSHETYRLLRRRNLIIEAVRTFKIVEGFFLLQKIINEEEKKNGLNTKCCRKTVVRLVDGLSREGLLKVYKTTVVQDGINKKLEMIVHPSIQPSDDVVRGVIEQVRFKISSSYSAVRRKNEEEDASKQSPGPEDAKGAACENLPRDKRKEDDFRPKTVRGLGKTLGFQPKMHRLQVVHSFLCHVIYGHPAINDPTDVRPAARTPADASGSDAKAPADANGRPADSTAADLDVALSSDDEEEVKDKATSARPQSDLKVYADEDTWKKFVPPVRVHKGFISGWAMVGDLLLCMPLSIFIQVIQVNYKVDGLEEYLSDPVKQHHLIRALPARMKRQLLYKRRYIFSFHVNLQKLVYMGLLLFGPVEKFTDKDQVFVYLRRHATIVDTTSADPHYWLVTESPEKPFERRRYTFNTSEDVENYWFDLMCVCLNTPLGIVRSKRSADNETAPSFLHERHVFAGLAYLLKGSREVSDDWSTPGDGKGAAGLDSEFFAHLKRNWLWTNHLLMSKSTPSGSVSKENKIRLKSLLTRNAFRIVLKAGGTTAPRYVTNKRPLITEIVTLGVEPATRNKRVVGGKKQKRKRIKQQAVKAPRKNKEPKKRTPAHDEADHRAIKMMTRQRVYWSVQEDSLMMLCRVAAHLLNSKLKRPYVPYCVVRDLLQAEYETSMDKTSVAVGRRTRYILKNPQTLLNYRICLAEAYQDKPLMKLLESKKPADPENSDDCAKSFSEYARLLREKFRSVLSTTDLVIPDTKPQLFSRFKVSAIESVRKVARKDTLNCTDDIHTLVLENLIQSTLAMTNAQMKSSRSFQTFHMYSQYKQELLCQIFIRFRKRGLVNRRRIHHLFGPKKNRALPFLPMSYQLSHSYHRCFSWRFPHSLVSNSLRFLRGLLRNGTGDDRPAVEFFHETVNRSPSGEEATEKRAASGKKQRKKDEGGPVGEAQAAIVDAATEGDDDDDGDRTGAPGAEEAMEEATSEKTQAPGEADDQQTPAEGLPAGPAEERPGGEQADDAPPTGEESPDVSDMMFFSMDSADGGCAVSLSLMSLGLLSVLVSVPRQMVVVDSNLLDTSLVKSVGALEEEEDDDEDDAEECDGKKKLEVKSQASHTKYLMMRGHRSPGIVKLRNLNTTDSIVVESCFVRLKLRDTPAHHLFPQERISPLDLRKSGVRQLPSVLTAFTRCSSSPSPGELQECHARLTQQRGYTAQDIEACVQLRSSLAAAGENGLDVGDLHRGHQHLEEPRAGRTRSLQKYMQDLEEEGQVSKVGGLGARWVLLQHADPWLLTVNSKHWSNSSTACDRLPFLQKGHKIPFLRKRSRREAPKEAGEPPAKKSPPVEPAGEDGPGGTSGDATKEALREEEQPGGQRERADQGGADESPNPEAEGGKPSPPGEDGERKAAETEGRRPERKLRRVRLKSIDGAGEEAAGSAAGADDPSNRSFISRPWRMVDGNLNRQVCKFMLEAVMYHVMSRPGLTQQTLVEHYKDKLQPMAVLDLLQALIELGCVTRNTLSRPPKASLFSLAVHTTSAETPVEDPGLVFYEPTISCLLRLGKAIPEERHTHYTQWTSSPT</sequence>
<evidence type="ECO:0000259" key="8">
    <source>
        <dbReference type="Pfam" id="PF23704"/>
    </source>
</evidence>
<organism evidence="10 11">
    <name type="scientific">Gasterosteus aculeatus aculeatus</name>
    <name type="common">three-spined stickleback</name>
    <dbReference type="NCBI Taxonomy" id="481459"/>
    <lineage>
        <taxon>Eukaryota</taxon>
        <taxon>Metazoa</taxon>
        <taxon>Chordata</taxon>
        <taxon>Craniata</taxon>
        <taxon>Vertebrata</taxon>
        <taxon>Euteleostomi</taxon>
        <taxon>Actinopterygii</taxon>
        <taxon>Neopterygii</taxon>
        <taxon>Teleostei</taxon>
        <taxon>Neoteleostei</taxon>
        <taxon>Acanthomorphata</taxon>
        <taxon>Eupercaria</taxon>
        <taxon>Perciformes</taxon>
        <taxon>Cottioidei</taxon>
        <taxon>Gasterosteales</taxon>
        <taxon>Gasterosteidae</taxon>
        <taxon>Gasterosteus</taxon>
    </lineage>
</organism>